<gene>
    <name evidence="7" type="ORF">KFL_002900120</name>
</gene>
<dbReference type="InterPro" id="IPR051885">
    <property type="entry name" value="CC_CF"/>
</dbReference>
<keyword evidence="2 4" id="KW-0175">Coiled coil</keyword>
<feature type="compositionally biased region" description="Polar residues" evidence="5">
    <location>
        <begin position="659"/>
        <end position="668"/>
    </location>
</feature>
<evidence type="ECO:0000256" key="3">
    <source>
        <dbReference type="ARBA" id="ARBA00023273"/>
    </source>
</evidence>
<dbReference type="AlphaFoldDB" id="A0A1Y1IAK4"/>
<feature type="region of interest" description="Disordered" evidence="5">
    <location>
        <begin position="605"/>
        <end position="685"/>
    </location>
</feature>
<feature type="compositionally biased region" description="Polar residues" evidence="5">
    <location>
        <begin position="192"/>
        <end position="209"/>
    </location>
</feature>
<name>A0A1Y1IAK4_KLENI</name>
<evidence type="ECO:0000313" key="7">
    <source>
        <dbReference type="EMBL" id="GAQ86459.1"/>
    </source>
</evidence>
<evidence type="ECO:0000256" key="5">
    <source>
        <dbReference type="SAM" id="MobiDB-lite"/>
    </source>
</evidence>
<organism evidence="7 8">
    <name type="scientific">Klebsormidium nitens</name>
    <name type="common">Green alga</name>
    <name type="synonym">Ulothrix nitens</name>
    <dbReference type="NCBI Taxonomy" id="105231"/>
    <lineage>
        <taxon>Eukaryota</taxon>
        <taxon>Viridiplantae</taxon>
        <taxon>Streptophyta</taxon>
        <taxon>Klebsormidiophyceae</taxon>
        <taxon>Klebsormidiales</taxon>
        <taxon>Klebsormidiaceae</taxon>
        <taxon>Klebsormidium</taxon>
    </lineage>
</organism>
<feature type="coiled-coil region" evidence="4">
    <location>
        <begin position="295"/>
        <end position="322"/>
    </location>
</feature>
<dbReference type="GO" id="GO:0060271">
    <property type="term" value="P:cilium assembly"/>
    <property type="evidence" value="ECO:0000318"/>
    <property type="project" value="GO_Central"/>
</dbReference>
<accession>A0A1Y1IAK4</accession>
<sequence length="685" mass="71847">MADEALDGKGAEQAGTGEELSNDATTSTILDRRESNAKRRSHSQGRTDDADQTAPVESGAGETGSARGSSRGPAAGTEKDNEVVTGSAEEPAEAPLSPEALEAQVANAGGQADAAADPSVESNGVSNGPARDDTGAAEGTEVIQPDSEAAEGDIEGLPEGDGAGPAVAGKADTQIAPLEGASAEAERKRSSGRASTSVERASPSRQSQEAAPNDGPADPGAVAKELNLLLGNAEAATEPALMSADVLETAGQGDGEIEGFDDDFQVPQAPAPPEDVSEVEPEAAPVQEDLIAAQLQEATEQHARLVAENQQLQKRCAALIAAKGAAGEFSNEGGLLDDDMRYISSLQQWVGGAEELRRVSAHFDGAIERAKDELQARQDSAAQIRSNYLQLEMEVAREAENSRTGRGIPTKHLRQLDATGRAKDEEVEAVRLKSIILKNTLTGLERALKRKEELADGLHQVDFEQLKIENQSLSEKVKVRDEELAKLRKKVCTTVHILTHQKEKLQHVHRDAEAEGLLLESLEREVAERRDRLQRAKRARDAAMTETKNLKLASGLITQPELLSDVAAQKELAESLTEKVHALQQRHATLTASLSRAGLSGLSTPLGFTHNGDTGSAREPPQSAKAAAVSVKSPLAGRAGGTPKDGSGRLATGSAGHTPLSTTRSSENVPGVAISARSLKAAKAP</sequence>
<evidence type="ECO:0000256" key="2">
    <source>
        <dbReference type="ARBA" id="ARBA00023054"/>
    </source>
</evidence>
<feature type="region of interest" description="Disordered" evidence="5">
    <location>
        <begin position="1"/>
        <end position="225"/>
    </location>
</feature>
<keyword evidence="3" id="KW-0966">Cell projection</keyword>
<reference evidence="7 8" key="1">
    <citation type="journal article" date="2014" name="Nat. Commun.">
        <title>Klebsormidium flaccidum genome reveals primary factors for plant terrestrial adaptation.</title>
        <authorList>
            <person name="Hori K."/>
            <person name="Maruyama F."/>
            <person name="Fujisawa T."/>
            <person name="Togashi T."/>
            <person name="Yamamoto N."/>
            <person name="Seo M."/>
            <person name="Sato S."/>
            <person name="Yamada T."/>
            <person name="Mori H."/>
            <person name="Tajima N."/>
            <person name="Moriyama T."/>
            <person name="Ikeuchi M."/>
            <person name="Watanabe M."/>
            <person name="Wada H."/>
            <person name="Kobayashi K."/>
            <person name="Saito M."/>
            <person name="Masuda T."/>
            <person name="Sasaki-Sekimoto Y."/>
            <person name="Mashiguchi K."/>
            <person name="Awai K."/>
            <person name="Shimojima M."/>
            <person name="Masuda S."/>
            <person name="Iwai M."/>
            <person name="Nobusawa T."/>
            <person name="Narise T."/>
            <person name="Kondo S."/>
            <person name="Saito H."/>
            <person name="Sato R."/>
            <person name="Murakawa M."/>
            <person name="Ihara Y."/>
            <person name="Oshima-Yamada Y."/>
            <person name="Ohtaka K."/>
            <person name="Satoh M."/>
            <person name="Sonobe K."/>
            <person name="Ishii M."/>
            <person name="Ohtani R."/>
            <person name="Kanamori-Sato M."/>
            <person name="Honoki R."/>
            <person name="Miyazaki D."/>
            <person name="Mochizuki H."/>
            <person name="Umetsu J."/>
            <person name="Higashi K."/>
            <person name="Shibata D."/>
            <person name="Kamiya Y."/>
            <person name="Sato N."/>
            <person name="Nakamura Y."/>
            <person name="Tabata S."/>
            <person name="Ida S."/>
            <person name="Kurokawa K."/>
            <person name="Ohta H."/>
        </authorList>
    </citation>
    <scope>NUCLEOTIDE SEQUENCE [LARGE SCALE GENOMIC DNA]</scope>
    <source>
        <strain evidence="7 8">NIES-2285</strain>
    </source>
</reference>
<dbReference type="GO" id="GO:0036064">
    <property type="term" value="C:ciliary basal body"/>
    <property type="evidence" value="ECO:0000318"/>
    <property type="project" value="GO_Central"/>
</dbReference>
<dbReference type="Pfam" id="PF13870">
    <property type="entry name" value="CCDC113_CCDC96_CC"/>
    <property type="match status" value="1"/>
</dbReference>
<evidence type="ECO:0000256" key="1">
    <source>
        <dbReference type="ARBA" id="ARBA00004138"/>
    </source>
</evidence>
<dbReference type="STRING" id="105231.A0A1Y1IAK4"/>
<evidence type="ECO:0000256" key="4">
    <source>
        <dbReference type="SAM" id="Coils"/>
    </source>
</evidence>
<protein>
    <recommendedName>
        <fullName evidence="6">CCDC113/CCDC96 coiled-coil domain-containing protein</fullName>
    </recommendedName>
</protein>
<feature type="compositionally biased region" description="Acidic residues" evidence="5">
    <location>
        <begin position="148"/>
        <end position="158"/>
    </location>
</feature>
<feature type="region of interest" description="Disordered" evidence="5">
    <location>
        <begin position="252"/>
        <end position="282"/>
    </location>
</feature>
<dbReference type="Proteomes" id="UP000054558">
    <property type="component" value="Unassembled WGS sequence"/>
</dbReference>
<comment type="subcellular location">
    <subcellularLocation>
        <location evidence="1">Cell projection</location>
        <location evidence="1">Cilium</location>
    </subcellularLocation>
</comment>
<dbReference type="PANTHER" id="PTHR15654:SF1">
    <property type="entry name" value="COILED-COIL DOMAIN-CONTAINING PROTEIN 96"/>
    <property type="match status" value="1"/>
</dbReference>
<dbReference type="GO" id="GO:0005930">
    <property type="term" value="C:axoneme"/>
    <property type="evidence" value="ECO:0000318"/>
    <property type="project" value="GO_Central"/>
</dbReference>
<feature type="compositionally biased region" description="Acidic residues" evidence="5">
    <location>
        <begin position="255"/>
        <end position="264"/>
    </location>
</feature>
<feature type="coiled-coil region" evidence="4">
    <location>
        <begin position="566"/>
        <end position="593"/>
    </location>
</feature>
<evidence type="ECO:0000259" key="6">
    <source>
        <dbReference type="Pfam" id="PF13870"/>
    </source>
</evidence>
<proteinExistence type="predicted"/>
<evidence type="ECO:0000313" key="8">
    <source>
        <dbReference type="Proteomes" id="UP000054558"/>
    </source>
</evidence>
<feature type="compositionally biased region" description="Low complexity" evidence="5">
    <location>
        <begin position="210"/>
        <end position="225"/>
    </location>
</feature>
<dbReference type="OMA" id="NGEWDED"/>
<feature type="compositionally biased region" description="Low complexity" evidence="5">
    <location>
        <begin position="623"/>
        <end position="633"/>
    </location>
</feature>
<dbReference type="EMBL" id="DF237239">
    <property type="protein sequence ID" value="GAQ86459.1"/>
    <property type="molecule type" value="Genomic_DNA"/>
</dbReference>
<feature type="domain" description="CCDC113/CCDC96 coiled-coil" evidence="6">
    <location>
        <begin position="421"/>
        <end position="595"/>
    </location>
</feature>
<dbReference type="PANTHER" id="PTHR15654">
    <property type="entry name" value="COILED-COIL DOMAIN-CONTAINING PROTEIN 113-RELATED"/>
    <property type="match status" value="1"/>
</dbReference>
<dbReference type="InterPro" id="IPR025254">
    <property type="entry name" value="CCDC113/CCDC96_CC"/>
</dbReference>
<feature type="compositionally biased region" description="Low complexity" evidence="5">
    <location>
        <begin position="87"/>
        <end position="117"/>
    </location>
</feature>
<dbReference type="OrthoDB" id="10254794at2759"/>
<keyword evidence="8" id="KW-1185">Reference proteome</keyword>
<feature type="compositionally biased region" description="Basic and acidic residues" evidence="5">
    <location>
        <begin position="1"/>
        <end position="10"/>
    </location>
</feature>